<dbReference type="InterPro" id="IPR009081">
    <property type="entry name" value="PP-bd_ACP"/>
</dbReference>
<dbReference type="Proteomes" id="UP000253868">
    <property type="component" value="Chromosome"/>
</dbReference>
<evidence type="ECO:0000313" key="3">
    <source>
        <dbReference type="Proteomes" id="UP000253868"/>
    </source>
</evidence>
<name>A0A345HML9_9ACTN</name>
<protein>
    <recommendedName>
        <fullName evidence="1">Carrier domain-containing protein</fullName>
    </recommendedName>
</protein>
<keyword evidence="3" id="KW-1185">Reference proteome</keyword>
<organism evidence="2 3">
    <name type="scientific">Streptomyces paludis</name>
    <dbReference type="NCBI Taxonomy" id="2282738"/>
    <lineage>
        <taxon>Bacteria</taxon>
        <taxon>Bacillati</taxon>
        <taxon>Actinomycetota</taxon>
        <taxon>Actinomycetes</taxon>
        <taxon>Kitasatosporales</taxon>
        <taxon>Streptomycetaceae</taxon>
        <taxon>Streptomyces</taxon>
    </lineage>
</organism>
<feature type="domain" description="Carrier" evidence="1">
    <location>
        <begin position="30"/>
        <end position="98"/>
    </location>
</feature>
<dbReference type="InterPro" id="IPR036736">
    <property type="entry name" value="ACP-like_sf"/>
</dbReference>
<dbReference type="SUPFAM" id="SSF47336">
    <property type="entry name" value="ACP-like"/>
    <property type="match status" value="1"/>
</dbReference>
<dbReference type="Pfam" id="PF00550">
    <property type="entry name" value="PP-binding"/>
    <property type="match status" value="1"/>
</dbReference>
<accession>A0A345HML9</accession>
<dbReference type="OrthoDB" id="4249147at2"/>
<dbReference type="AlphaFoldDB" id="A0A345HML9"/>
<sequence>MTPEPSRKSFSNSSRTWNRVSDKALAVRRRIRGLLIDLFGNDRLVGNVSDAESLRQAGISSTALVSLLVAMEDAFGFEWDEDVRPEALRSIESLADHVVSLR</sequence>
<evidence type="ECO:0000259" key="1">
    <source>
        <dbReference type="Pfam" id="PF00550"/>
    </source>
</evidence>
<evidence type="ECO:0000313" key="2">
    <source>
        <dbReference type="EMBL" id="AXG77943.1"/>
    </source>
</evidence>
<dbReference type="Gene3D" id="1.10.1200.10">
    <property type="entry name" value="ACP-like"/>
    <property type="match status" value="1"/>
</dbReference>
<proteinExistence type="predicted"/>
<dbReference type="KEGG" id="spad:DVK44_09775"/>
<dbReference type="EMBL" id="CP031194">
    <property type="protein sequence ID" value="AXG77943.1"/>
    <property type="molecule type" value="Genomic_DNA"/>
</dbReference>
<reference evidence="3" key="1">
    <citation type="submission" date="2018-07" db="EMBL/GenBank/DDBJ databases">
        <authorList>
            <person name="Zhao J."/>
        </authorList>
    </citation>
    <scope>NUCLEOTIDE SEQUENCE [LARGE SCALE GENOMIC DNA]</scope>
    <source>
        <strain evidence="3">GSSD-12</strain>
    </source>
</reference>
<gene>
    <name evidence="2" type="ORF">DVK44_09775</name>
</gene>